<reference evidence="1 2" key="1">
    <citation type="submission" date="2019-08" db="EMBL/GenBank/DDBJ databases">
        <title>Phenotypic and genetic characterization of extended-spectrum b-lactamase-producing hypermucoviscous Klebsiella pneumoniae from Chile.</title>
        <authorList>
            <person name="Morales-Leon F."/>
            <person name="Caro C."/>
            <person name="Opazo-Capurro A."/>
            <person name="Lincopan N."/>
            <person name="Dominguez-Yevenes M."/>
            <person name="Lima C."/>
            <person name="Bello-Toledo H."/>
            <person name="Gonzalez-Rocha G."/>
        </authorList>
    </citation>
    <scope>NUCLEOTIDE SEQUENCE [LARGE SCALE GENOMIC DNA]</scope>
    <source>
        <strain evidence="1 2">UCO-494</strain>
    </source>
</reference>
<protein>
    <submittedName>
        <fullName evidence="1">Uncharacterized protein</fullName>
    </submittedName>
</protein>
<dbReference type="Proteomes" id="UP000322977">
    <property type="component" value="Unassembled WGS sequence"/>
</dbReference>
<sequence length="73" mass="8520">MMISAGITHLWPEIFRATRRELHRALANYHRIEASTTFPEGERMLALLGMRCEGHLKKFNHRGEDSSLWAITR</sequence>
<evidence type="ECO:0000313" key="1">
    <source>
        <dbReference type="EMBL" id="TYL71802.1"/>
    </source>
</evidence>
<proteinExistence type="predicted"/>
<name>A0A5D3JLT3_KLEPN</name>
<comment type="caution">
    <text evidence="1">The sequence shown here is derived from an EMBL/GenBank/DDBJ whole genome shotgun (WGS) entry which is preliminary data.</text>
</comment>
<dbReference type="AlphaFoldDB" id="A0A5D3JLT3"/>
<accession>A0A5D3JLT3</accession>
<evidence type="ECO:0000313" key="2">
    <source>
        <dbReference type="Proteomes" id="UP000322977"/>
    </source>
</evidence>
<gene>
    <name evidence="1" type="ORF">FXN67_27910</name>
</gene>
<dbReference type="EMBL" id="VSSY01000055">
    <property type="protein sequence ID" value="TYL71802.1"/>
    <property type="molecule type" value="Genomic_DNA"/>
</dbReference>
<organism evidence="1 2">
    <name type="scientific">Klebsiella pneumoniae</name>
    <dbReference type="NCBI Taxonomy" id="573"/>
    <lineage>
        <taxon>Bacteria</taxon>
        <taxon>Pseudomonadati</taxon>
        <taxon>Pseudomonadota</taxon>
        <taxon>Gammaproteobacteria</taxon>
        <taxon>Enterobacterales</taxon>
        <taxon>Enterobacteriaceae</taxon>
        <taxon>Klebsiella/Raoultella group</taxon>
        <taxon>Klebsiella</taxon>
        <taxon>Klebsiella pneumoniae complex</taxon>
    </lineage>
</organism>